<accession>F6HJ07</accession>
<dbReference type="InParanoid" id="F6HJ07"/>
<proteinExistence type="predicted"/>
<protein>
    <submittedName>
        <fullName evidence="1">Uncharacterized protein</fullName>
    </submittedName>
</protein>
<gene>
    <name evidence="1" type="ORF">VIT_00s0163g00100</name>
</gene>
<evidence type="ECO:0000313" key="2">
    <source>
        <dbReference type="Proteomes" id="UP000009183"/>
    </source>
</evidence>
<name>F6HJ07_VITVI</name>
<dbReference type="EMBL" id="FN595768">
    <property type="protein sequence ID" value="CCB52204.1"/>
    <property type="molecule type" value="Genomic_DNA"/>
</dbReference>
<dbReference type="HOGENOM" id="CLU_3434303_0_0_1"/>
<dbReference type="Proteomes" id="UP000009183">
    <property type="component" value="Unassembled WGS sequence, unordered"/>
</dbReference>
<organism evidence="1 2">
    <name type="scientific">Vitis vinifera</name>
    <name type="common">Grape</name>
    <dbReference type="NCBI Taxonomy" id="29760"/>
    <lineage>
        <taxon>Eukaryota</taxon>
        <taxon>Viridiplantae</taxon>
        <taxon>Streptophyta</taxon>
        <taxon>Embryophyta</taxon>
        <taxon>Tracheophyta</taxon>
        <taxon>Spermatophyta</taxon>
        <taxon>Magnoliopsida</taxon>
        <taxon>eudicotyledons</taxon>
        <taxon>Gunneridae</taxon>
        <taxon>Pentapetalae</taxon>
        <taxon>rosids</taxon>
        <taxon>Vitales</taxon>
        <taxon>Vitaceae</taxon>
        <taxon>Viteae</taxon>
        <taxon>Vitis</taxon>
    </lineage>
</organism>
<keyword evidence="2" id="KW-1185">Reference proteome</keyword>
<sequence>MEKGRIHAITGEGRI</sequence>
<evidence type="ECO:0000313" key="1">
    <source>
        <dbReference type="EMBL" id="CCB52204.1"/>
    </source>
</evidence>
<reference evidence="2" key="1">
    <citation type="journal article" date="2007" name="Nature">
        <title>The grapevine genome sequence suggests ancestral hexaploidization in major angiosperm phyla.</title>
        <authorList>
            <consortium name="The French-Italian Public Consortium for Grapevine Genome Characterization."/>
            <person name="Jaillon O."/>
            <person name="Aury J.-M."/>
            <person name="Noel B."/>
            <person name="Policriti A."/>
            <person name="Clepet C."/>
            <person name="Casagrande A."/>
            <person name="Choisne N."/>
            <person name="Aubourg S."/>
            <person name="Vitulo N."/>
            <person name="Jubin C."/>
            <person name="Vezzi A."/>
            <person name="Legeai F."/>
            <person name="Hugueney P."/>
            <person name="Dasilva C."/>
            <person name="Horner D."/>
            <person name="Mica E."/>
            <person name="Jublot D."/>
            <person name="Poulain J."/>
            <person name="Bruyere C."/>
            <person name="Billault A."/>
            <person name="Segurens B."/>
            <person name="Gouyvenoux M."/>
            <person name="Ugarte E."/>
            <person name="Cattonaro F."/>
            <person name="Anthouard V."/>
            <person name="Vico V."/>
            <person name="Del Fabbro C."/>
            <person name="Alaux M."/>
            <person name="Di Gaspero G."/>
            <person name="Dumas V."/>
            <person name="Felice N."/>
            <person name="Paillard S."/>
            <person name="Juman I."/>
            <person name="Moroldo M."/>
            <person name="Scalabrin S."/>
            <person name="Canaguier A."/>
            <person name="Le Clainche I."/>
            <person name="Malacrida G."/>
            <person name="Durand E."/>
            <person name="Pesole G."/>
            <person name="Laucou V."/>
            <person name="Chatelet P."/>
            <person name="Merdinoglu D."/>
            <person name="Delledonne M."/>
            <person name="Pezzotti M."/>
            <person name="Lecharny A."/>
            <person name="Scarpelli C."/>
            <person name="Artiguenave F."/>
            <person name="Pe M.E."/>
            <person name="Valle G."/>
            <person name="Morgante M."/>
            <person name="Caboche M."/>
            <person name="Adam-Blondon A.-F."/>
            <person name="Weissenbach J."/>
            <person name="Quetier F."/>
            <person name="Wincker P."/>
        </authorList>
    </citation>
    <scope>NUCLEOTIDE SEQUENCE [LARGE SCALE GENOMIC DNA]</scope>
    <source>
        <strain evidence="2">cv. Pinot noir / PN40024</strain>
    </source>
</reference>